<evidence type="ECO:0000256" key="15">
    <source>
        <dbReference type="RuleBase" id="RU003346"/>
    </source>
</evidence>
<evidence type="ECO:0000256" key="3">
    <source>
        <dbReference type="ARBA" id="ARBA00011738"/>
    </source>
</evidence>
<evidence type="ECO:0000256" key="16">
    <source>
        <dbReference type="SAM" id="Phobius"/>
    </source>
</evidence>
<dbReference type="InterPro" id="IPR050814">
    <property type="entry name" value="Myo-inositol_Transporter"/>
</dbReference>
<evidence type="ECO:0000256" key="5">
    <source>
        <dbReference type="ARBA" id="ARBA00022692"/>
    </source>
</evidence>
<dbReference type="PROSITE" id="PS50850">
    <property type="entry name" value="MFS"/>
    <property type="match status" value="1"/>
</dbReference>
<comment type="caution">
    <text evidence="18">The sequence shown here is derived from an EMBL/GenBank/DDBJ whole genome shotgun (WGS) entry which is preliminary data.</text>
</comment>
<evidence type="ECO:0000313" key="18">
    <source>
        <dbReference type="EMBL" id="CAJ1380574.1"/>
    </source>
</evidence>
<evidence type="ECO:0000256" key="14">
    <source>
        <dbReference type="ARBA" id="ARBA00044780"/>
    </source>
</evidence>
<comment type="catalytic activity">
    <reaction evidence="13">
        <text>D-fructose(out) = D-fructose(in)</text>
        <dbReference type="Rhea" id="RHEA:60372"/>
        <dbReference type="ChEBI" id="CHEBI:37721"/>
    </reaction>
    <physiologicalReaction direction="left-to-right" evidence="13">
        <dbReference type="Rhea" id="RHEA:60373"/>
    </physiologicalReaction>
</comment>
<dbReference type="PRINTS" id="PR00171">
    <property type="entry name" value="SUGRTRNSPORT"/>
</dbReference>
<feature type="transmembrane region" description="Helical" evidence="16">
    <location>
        <begin position="308"/>
        <end position="328"/>
    </location>
</feature>
<dbReference type="InterPro" id="IPR003663">
    <property type="entry name" value="Sugar/inositol_transpt"/>
</dbReference>
<evidence type="ECO:0000313" key="19">
    <source>
        <dbReference type="Proteomes" id="UP001178507"/>
    </source>
</evidence>
<dbReference type="InterPro" id="IPR036259">
    <property type="entry name" value="MFS_trans_sf"/>
</dbReference>
<accession>A0AA36I3V7</accession>
<dbReference type="GO" id="GO:0016020">
    <property type="term" value="C:membrane"/>
    <property type="evidence" value="ECO:0007669"/>
    <property type="project" value="UniProtKB-SubCell"/>
</dbReference>
<dbReference type="InterPro" id="IPR005828">
    <property type="entry name" value="MFS_sugar_transport-like"/>
</dbReference>
<keyword evidence="19" id="KW-1185">Reference proteome</keyword>
<evidence type="ECO:0000256" key="2">
    <source>
        <dbReference type="ARBA" id="ARBA00010992"/>
    </source>
</evidence>
<feature type="transmembrane region" description="Helical" evidence="16">
    <location>
        <begin position="405"/>
        <end position="428"/>
    </location>
</feature>
<comment type="catalytic activity">
    <reaction evidence="10">
        <text>D-xylose(out) = D-xylose(in)</text>
        <dbReference type="Rhea" id="RHEA:78427"/>
        <dbReference type="ChEBI" id="CHEBI:53455"/>
    </reaction>
    <physiologicalReaction direction="left-to-right" evidence="10">
        <dbReference type="Rhea" id="RHEA:78428"/>
    </physiologicalReaction>
</comment>
<protein>
    <recommendedName>
        <fullName evidence="14">Hexose transporter 1</fullName>
    </recommendedName>
</protein>
<organism evidence="18 19">
    <name type="scientific">Effrenium voratum</name>
    <dbReference type="NCBI Taxonomy" id="2562239"/>
    <lineage>
        <taxon>Eukaryota</taxon>
        <taxon>Sar</taxon>
        <taxon>Alveolata</taxon>
        <taxon>Dinophyceae</taxon>
        <taxon>Suessiales</taxon>
        <taxon>Symbiodiniaceae</taxon>
        <taxon>Effrenium</taxon>
    </lineage>
</organism>
<dbReference type="PANTHER" id="PTHR48020:SF12">
    <property type="entry name" value="PROTON MYO-INOSITOL COTRANSPORTER"/>
    <property type="match status" value="1"/>
</dbReference>
<gene>
    <name evidence="18" type="ORF">EVOR1521_LOCUS8483</name>
</gene>
<evidence type="ECO:0000256" key="13">
    <source>
        <dbReference type="ARBA" id="ARBA00044710"/>
    </source>
</evidence>
<evidence type="ECO:0000256" key="9">
    <source>
        <dbReference type="ARBA" id="ARBA00044648"/>
    </source>
</evidence>
<dbReference type="PROSITE" id="PS00217">
    <property type="entry name" value="SUGAR_TRANSPORT_2"/>
    <property type="match status" value="1"/>
</dbReference>
<keyword evidence="7 16" id="KW-0472">Membrane</keyword>
<evidence type="ECO:0000256" key="10">
    <source>
        <dbReference type="ARBA" id="ARBA00044656"/>
    </source>
</evidence>
<feature type="transmembrane region" description="Helical" evidence="16">
    <location>
        <begin position="133"/>
        <end position="152"/>
    </location>
</feature>
<evidence type="ECO:0000256" key="6">
    <source>
        <dbReference type="ARBA" id="ARBA00022989"/>
    </source>
</evidence>
<comment type="similarity">
    <text evidence="2 15">Belongs to the major facilitator superfamily. Sugar transporter (TC 2.A.1.1) family.</text>
</comment>
<evidence type="ECO:0000256" key="11">
    <source>
        <dbReference type="ARBA" id="ARBA00044662"/>
    </source>
</evidence>
<feature type="transmembrane region" description="Helical" evidence="16">
    <location>
        <begin position="191"/>
        <end position="209"/>
    </location>
</feature>
<comment type="catalytic activity">
    <reaction evidence="12">
        <text>D-glucosamine(out) = D-glucosamine(in)</text>
        <dbReference type="Rhea" id="RHEA:78423"/>
        <dbReference type="ChEBI" id="CHEBI:58723"/>
    </reaction>
    <physiologicalReaction direction="left-to-right" evidence="12">
        <dbReference type="Rhea" id="RHEA:78424"/>
    </physiologicalReaction>
</comment>
<comment type="subcellular location">
    <subcellularLocation>
        <location evidence="1">Membrane</location>
        <topology evidence="1">Multi-pass membrane protein</topology>
    </subcellularLocation>
</comment>
<dbReference type="NCBIfam" id="TIGR00879">
    <property type="entry name" value="SP"/>
    <property type="match status" value="1"/>
</dbReference>
<dbReference type="Pfam" id="PF00083">
    <property type="entry name" value="Sugar_tr"/>
    <property type="match status" value="1"/>
</dbReference>
<feature type="transmembrane region" description="Helical" evidence="16">
    <location>
        <begin position="100"/>
        <end position="121"/>
    </location>
</feature>
<proteinExistence type="inferred from homology"/>
<keyword evidence="5 16" id="KW-0812">Transmembrane</keyword>
<dbReference type="Gene3D" id="1.20.1250.20">
    <property type="entry name" value="MFS general substrate transporter like domains"/>
    <property type="match status" value="1"/>
</dbReference>
<dbReference type="InterPro" id="IPR020846">
    <property type="entry name" value="MFS_dom"/>
</dbReference>
<dbReference type="Proteomes" id="UP001178507">
    <property type="component" value="Unassembled WGS sequence"/>
</dbReference>
<evidence type="ECO:0000256" key="7">
    <source>
        <dbReference type="ARBA" id="ARBA00023136"/>
    </source>
</evidence>
<dbReference type="PANTHER" id="PTHR48020">
    <property type="entry name" value="PROTON MYO-INOSITOL COTRANSPORTER"/>
    <property type="match status" value="1"/>
</dbReference>
<reference evidence="18" key="1">
    <citation type="submission" date="2023-08" db="EMBL/GenBank/DDBJ databases">
        <authorList>
            <person name="Chen Y."/>
            <person name="Shah S."/>
            <person name="Dougan E. K."/>
            <person name="Thang M."/>
            <person name="Chan C."/>
        </authorList>
    </citation>
    <scope>NUCLEOTIDE SEQUENCE</scope>
</reference>
<name>A0AA36I3V7_9DINO</name>
<dbReference type="EMBL" id="CAUJNA010000724">
    <property type="protein sequence ID" value="CAJ1380574.1"/>
    <property type="molecule type" value="Genomic_DNA"/>
</dbReference>
<comment type="subunit">
    <text evidence="3">Homodimer.</text>
</comment>
<evidence type="ECO:0000256" key="12">
    <source>
        <dbReference type="ARBA" id="ARBA00044668"/>
    </source>
</evidence>
<feature type="transmembrane region" description="Helical" evidence="16">
    <location>
        <begin position="372"/>
        <end position="393"/>
    </location>
</feature>
<keyword evidence="6 16" id="KW-1133">Transmembrane helix</keyword>
<feature type="transmembrane region" description="Helical" evidence="16">
    <location>
        <begin position="221"/>
        <end position="238"/>
    </location>
</feature>
<dbReference type="PROSITE" id="PS00216">
    <property type="entry name" value="SUGAR_TRANSPORT_1"/>
    <property type="match status" value="1"/>
</dbReference>
<evidence type="ECO:0000256" key="1">
    <source>
        <dbReference type="ARBA" id="ARBA00004141"/>
    </source>
</evidence>
<sequence length="522" mass="55102">MAAKAFSAAGHLSKVPRIAAENVRPGFVPFAQEELPACSLPKSLSEELARLRDWMADHLRVSGVLTVAVASLSTFCLGYNTGIVAGAQKGISEDAAFGLGGLESGELVSCALLAAAFGAFTGQVANVVGRRRALLGAALVFLCAPVLMALAPGFKLLLAARTLSGMSIGVSSVLTNLYITEVSPASCRGRLGGWAPFIGTSGILVSYVVSSSLQPLPMQAWRVQFGLGALPAALQLLLSRNLPETPRWLLSQRRSEEAKGCLQRLFPEAAESALDQELARLEADLCQSAVASVNTLGLCRKQHRASTIVGVSINVLQQVSGINVFIYFGPQILDDAGFGSYSMISTTVVSLIQLAATAVLIRYIDQIGRRPLALAGIIGMMLGLTLMVTGSLLRGAGLVISVTAWFSLLGMLFFRAAFSLSLGPLPYVMTSEFFAQEARAAGVGFCWAMNWLANFGVSLSFPVLAEAIPGSDGQALIFGIYMFFCVVALVFVLLLLPETNGVSLEAVRLQNSHSQESCDSAI</sequence>
<feature type="transmembrane region" description="Helical" evidence="16">
    <location>
        <begin position="59"/>
        <end position="80"/>
    </location>
</feature>
<dbReference type="SUPFAM" id="SSF103473">
    <property type="entry name" value="MFS general substrate transporter"/>
    <property type="match status" value="1"/>
</dbReference>
<dbReference type="InterPro" id="IPR005829">
    <property type="entry name" value="Sugar_transporter_CS"/>
</dbReference>
<dbReference type="AlphaFoldDB" id="A0AA36I3V7"/>
<feature type="transmembrane region" description="Helical" evidence="16">
    <location>
        <begin position="340"/>
        <end position="360"/>
    </location>
</feature>
<feature type="transmembrane region" description="Helical" evidence="16">
    <location>
        <begin position="158"/>
        <end position="179"/>
    </location>
</feature>
<keyword evidence="4 15" id="KW-0813">Transport</keyword>
<comment type="catalytic activity">
    <reaction evidence="8">
        <text>D-galactose(in) = D-galactose(out)</text>
        <dbReference type="Rhea" id="RHEA:34915"/>
        <dbReference type="ChEBI" id="CHEBI:4139"/>
    </reaction>
    <physiologicalReaction direction="right-to-left" evidence="8">
        <dbReference type="Rhea" id="RHEA:34917"/>
    </physiologicalReaction>
</comment>
<evidence type="ECO:0000256" key="4">
    <source>
        <dbReference type="ARBA" id="ARBA00022448"/>
    </source>
</evidence>
<dbReference type="GO" id="GO:0022857">
    <property type="term" value="F:transmembrane transporter activity"/>
    <property type="evidence" value="ECO:0007669"/>
    <property type="project" value="InterPro"/>
</dbReference>
<feature type="domain" description="Major facilitator superfamily (MFS) profile" evidence="17">
    <location>
        <begin position="66"/>
        <end position="500"/>
    </location>
</feature>
<evidence type="ECO:0000256" key="8">
    <source>
        <dbReference type="ARBA" id="ARBA00044637"/>
    </source>
</evidence>
<evidence type="ECO:0000259" key="17">
    <source>
        <dbReference type="PROSITE" id="PS50850"/>
    </source>
</evidence>
<comment type="catalytic activity">
    <reaction evidence="11">
        <text>D-mannose(out) = D-mannose(in)</text>
        <dbReference type="Rhea" id="RHEA:78391"/>
        <dbReference type="ChEBI" id="CHEBI:4208"/>
    </reaction>
    <physiologicalReaction direction="left-to-right" evidence="11">
        <dbReference type="Rhea" id="RHEA:78392"/>
    </physiologicalReaction>
</comment>
<feature type="transmembrane region" description="Helical" evidence="16">
    <location>
        <begin position="440"/>
        <end position="463"/>
    </location>
</feature>
<comment type="catalytic activity">
    <reaction evidence="9">
        <text>D-glucose(out) = D-glucose(in)</text>
        <dbReference type="Rhea" id="RHEA:60376"/>
        <dbReference type="ChEBI" id="CHEBI:4167"/>
    </reaction>
    <physiologicalReaction direction="left-to-right" evidence="9">
        <dbReference type="Rhea" id="RHEA:60377"/>
    </physiologicalReaction>
</comment>
<feature type="transmembrane region" description="Helical" evidence="16">
    <location>
        <begin position="475"/>
        <end position="496"/>
    </location>
</feature>